<name>X1JEQ5_9ZZZZ</name>
<accession>X1JEQ5</accession>
<feature type="non-terminal residue" evidence="2">
    <location>
        <position position="1"/>
    </location>
</feature>
<evidence type="ECO:0000313" key="2">
    <source>
        <dbReference type="EMBL" id="GAH76829.1"/>
    </source>
</evidence>
<protein>
    <submittedName>
        <fullName evidence="2">Uncharacterized protein</fullName>
    </submittedName>
</protein>
<feature type="compositionally biased region" description="Basic and acidic residues" evidence="1">
    <location>
        <begin position="190"/>
        <end position="200"/>
    </location>
</feature>
<sequence>DSANPSAIAAVNFTGVNQTSPLGATAGDHGGPDNDAITSITTLNPDSLIFGAVSARGAETKDFDPGTDVTELWDGATDSSTSDDDGVWGGALEAPTASPPAYTFKATFVPGSYWAIACLELKAAPAPSFTSITEDKLAYKDGDTITLRVTLADNNTACTLTADFSNIDDQYVTGAEDFDNWGTDGVDNNGDGHIDEPAEQ</sequence>
<reference evidence="2" key="1">
    <citation type="journal article" date="2014" name="Front. Microbiol.">
        <title>High frequency of phylogenetically diverse reductive dehalogenase-homologous genes in deep subseafloor sedimentary metagenomes.</title>
        <authorList>
            <person name="Kawai M."/>
            <person name="Futagami T."/>
            <person name="Toyoda A."/>
            <person name="Takaki Y."/>
            <person name="Nishi S."/>
            <person name="Hori S."/>
            <person name="Arai W."/>
            <person name="Tsubouchi T."/>
            <person name="Morono Y."/>
            <person name="Uchiyama I."/>
            <person name="Ito T."/>
            <person name="Fujiyama A."/>
            <person name="Inagaki F."/>
            <person name="Takami H."/>
        </authorList>
    </citation>
    <scope>NUCLEOTIDE SEQUENCE</scope>
    <source>
        <strain evidence="2">Expedition CK06-06</strain>
    </source>
</reference>
<evidence type="ECO:0000256" key="1">
    <source>
        <dbReference type="SAM" id="MobiDB-lite"/>
    </source>
</evidence>
<feature type="region of interest" description="Disordered" evidence="1">
    <location>
        <begin position="178"/>
        <end position="200"/>
    </location>
</feature>
<feature type="non-terminal residue" evidence="2">
    <location>
        <position position="200"/>
    </location>
</feature>
<comment type="caution">
    <text evidence="2">The sequence shown here is derived from an EMBL/GenBank/DDBJ whole genome shotgun (WGS) entry which is preliminary data.</text>
</comment>
<gene>
    <name evidence="2" type="ORF">S03H2_65837</name>
</gene>
<organism evidence="2">
    <name type="scientific">marine sediment metagenome</name>
    <dbReference type="NCBI Taxonomy" id="412755"/>
    <lineage>
        <taxon>unclassified sequences</taxon>
        <taxon>metagenomes</taxon>
        <taxon>ecological metagenomes</taxon>
    </lineage>
</organism>
<dbReference type="AlphaFoldDB" id="X1JEQ5"/>
<dbReference type="EMBL" id="BARU01042923">
    <property type="protein sequence ID" value="GAH76829.1"/>
    <property type="molecule type" value="Genomic_DNA"/>
</dbReference>
<proteinExistence type="predicted"/>